<dbReference type="AlphaFoldDB" id="A0A5K1UEI0"/>
<dbReference type="Gene3D" id="3.40.50.11210">
    <property type="entry name" value="Rap/Ran-GAP"/>
    <property type="match status" value="1"/>
</dbReference>
<organism evidence="3 4">
    <name type="scientific">Entamoeba histolytica</name>
    <dbReference type="NCBI Taxonomy" id="5759"/>
    <lineage>
        <taxon>Eukaryota</taxon>
        <taxon>Amoebozoa</taxon>
        <taxon>Evosea</taxon>
        <taxon>Archamoebae</taxon>
        <taxon>Mastigamoebida</taxon>
        <taxon>Entamoebidae</taxon>
        <taxon>Entamoeba</taxon>
    </lineage>
</organism>
<keyword evidence="1" id="KW-0343">GTPase activation</keyword>
<comment type="caution">
    <text evidence="3">The sequence shown here is derived from an EMBL/GenBank/DDBJ whole genome shotgun (WGS) entry which is preliminary data.</text>
</comment>
<dbReference type="EMBL" id="BDEQ01000001">
    <property type="protein sequence ID" value="GAT97731.1"/>
    <property type="molecule type" value="Genomic_DNA"/>
</dbReference>
<gene>
    <name evidence="3" type="ORF">CL6EHI_108750</name>
</gene>
<dbReference type="InterPro" id="IPR000008">
    <property type="entry name" value="C2_dom"/>
</dbReference>
<dbReference type="InterPro" id="IPR000331">
    <property type="entry name" value="Rap/Ran_GAP_dom"/>
</dbReference>
<dbReference type="VEuPathDB" id="AmoebaDB:EHI_108750"/>
<dbReference type="SUPFAM" id="SSF111347">
    <property type="entry name" value="Rap/Ran-GAP"/>
    <property type="match status" value="1"/>
</dbReference>
<dbReference type="Pfam" id="PF02145">
    <property type="entry name" value="Rap_GAP"/>
    <property type="match status" value="1"/>
</dbReference>
<protein>
    <submittedName>
        <fullName evidence="3">Rap ran GTPase activating protein putative</fullName>
    </submittedName>
</protein>
<feature type="domain" description="Rap-GAP" evidence="2">
    <location>
        <begin position="418"/>
        <end position="633"/>
    </location>
</feature>
<dbReference type="Pfam" id="PF00168">
    <property type="entry name" value="C2"/>
    <property type="match status" value="1"/>
</dbReference>
<evidence type="ECO:0000256" key="1">
    <source>
        <dbReference type="ARBA" id="ARBA00022468"/>
    </source>
</evidence>
<sequence>MIPTPRPSTCGKINLWVNLYCAQYIPLTSKFGERDLVGVIVYEKQNKGNIVRVKSNVEKNTLNPIWNTPVFLKDVVFGSVLFFEIIENNKVIAKALYPVQNIPNNKRMTYVLPLITPTLTYSGILRVVCYEGNTEQDVANVIFKFSDLEEKMPVCNNRSRLEITAEKISGIHSHVFWAIVRNKKLCYYQKKHKSEISNNKFIMYFEIENEDSLEIKIIDKNGFHYSDFISFKEKLTSFKRIETDQYVYSLKFIFTPVNKIPPTEILPPECQEFITDDWYTSMDIDVESFIEYESPEKQTSLVTYETFQNFHVEYDCDCITDTIVESCPILNRHYLDKPIRDVISKENNKKIYSFGDSCIVCCGEPNQLGVCKAVILNPKNTIKCYLNLNTIDDDIDSMLMTNIHNKVKVIPNTMLDKIIFLEDRLNNNKEKFGIVVGIPGQVSENEFLSNKEPSPLALEFFNLLGQTIQLKGFTKYKAGLDVVTNTTGTQSLFTEFCQMEIMFHVSTMLQHVEGDDQFLDKKRHIGNDVCVIIFKEGNESVDISSFVSHFNHVFIVVHPVIIDSKELYEVVVVTKLTVKAFRPRFPESKYFQRDSTFRDWLLQKLINGERASLLVDQFIQSQSIARKGLINEIIVSSTQKKK</sequence>
<dbReference type="OMA" id="LMTNTHN"/>
<dbReference type="GO" id="GO:0005096">
    <property type="term" value="F:GTPase activator activity"/>
    <property type="evidence" value="ECO:0007669"/>
    <property type="project" value="UniProtKB-KW"/>
</dbReference>
<reference evidence="3 4" key="1">
    <citation type="submission" date="2016-05" db="EMBL/GenBank/DDBJ databases">
        <title>First whole genome sequencing of Entamoeba histolytica HM1:IMSS-clone-6.</title>
        <authorList>
            <person name="Mukherjee Avik.K."/>
            <person name="Izumyama S."/>
            <person name="Nakada-Tsukui K."/>
            <person name="Nozaki T."/>
        </authorList>
    </citation>
    <scope>NUCLEOTIDE SEQUENCE [LARGE SCALE GENOMIC DNA]</scope>
    <source>
        <strain evidence="3 4">HM1:IMSS clone 6</strain>
    </source>
</reference>
<evidence type="ECO:0000259" key="2">
    <source>
        <dbReference type="PROSITE" id="PS50085"/>
    </source>
</evidence>
<evidence type="ECO:0000313" key="4">
    <source>
        <dbReference type="Proteomes" id="UP000078387"/>
    </source>
</evidence>
<proteinExistence type="predicted"/>
<name>A0A5K1UEI0_ENTHI</name>
<dbReference type="InterPro" id="IPR035892">
    <property type="entry name" value="C2_domain_sf"/>
</dbReference>
<dbReference type="Proteomes" id="UP000078387">
    <property type="component" value="Unassembled WGS sequence"/>
</dbReference>
<evidence type="ECO:0000313" key="3">
    <source>
        <dbReference type="EMBL" id="GAT97731.1"/>
    </source>
</evidence>
<accession>A0A5K1UEI0</accession>
<dbReference type="VEuPathDB" id="AmoebaDB:EHI5A_200260"/>
<dbReference type="InterPro" id="IPR035974">
    <property type="entry name" value="Rap/Ran-GAP_sf"/>
</dbReference>
<dbReference type="InterPro" id="IPR050989">
    <property type="entry name" value="Rap1_Ran_GAP"/>
</dbReference>
<dbReference type="GO" id="GO:0005737">
    <property type="term" value="C:cytoplasm"/>
    <property type="evidence" value="ECO:0007669"/>
    <property type="project" value="TreeGrafter"/>
</dbReference>
<dbReference type="PANTHER" id="PTHR15711">
    <property type="entry name" value="RAP GTPASE-ACTIVATING PROTEIN"/>
    <property type="match status" value="1"/>
</dbReference>
<dbReference type="VEuPathDB" id="AmoebaDB:EHI8A_164600"/>
<dbReference type="VEuPathDB" id="AmoebaDB:KM1_237730"/>
<dbReference type="VEuPathDB" id="AmoebaDB:EHI7A_141360"/>
<dbReference type="PROSITE" id="PS50085">
    <property type="entry name" value="RAPGAP"/>
    <property type="match status" value="1"/>
</dbReference>
<dbReference type="GO" id="GO:0051056">
    <property type="term" value="P:regulation of small GTPase mediated signal transduction"/>
    <property type="evidence" value="ECO:0007669"/>
    <property type="project" value="InterPro"/>
</dbReference>
<dbReference type="PANTHER" id="PTHR15711:SF22">
    <property type="entry name" value="RAP-GAP DOMAIN-CONTAINING PROTEIN"/>
    <property type="match status" value="1"/>
</dbReference>
<dbReference type="SUPFAM" id="SSF49562">
    <property type="entry name" value="C2 domain (Calcium/lipid-binding domain, CaLB)"/>
    <property type="match status" value="1"/>
</dbReference>